<organism evidence="6">
    <name type="scientific">Ignavibacterium album</name>
    <dbReference type="NCBI Taxonomy" id="591197"/>
    <lineage>
        <taxon>Bacteria</taxon>
        <taxon>Pseudomonadati</taxon>
        <taxon>Ignavibacteriota</taxon>
        <taxon>Ignavibacteria</taxon>
        <taxon>Ignavibacteriales</taxon>
        <taxon>Ignavibacteriaceae</taxon>
        <taxon>Ignavibacterium</taxon>
    </lineage>
</organism>
<dbReference type="Pfam" id="PF01420">
    <property type="entry name" value="Methylase_S"/>
    <property type="match status" value="2"/>
</dbReference>
<evidence type="ECO:0000313" key="6">
    <source>
        <dbReference type="EMBL" id="HFI91675.1"/>
    </source>
</evidence>
<dbReference type="PANTHER" id="PTHR30408:SF12">
    <property type="entry name" value="TYPE I RESTRICTION ENZYME MJAVIII SPECIFICITY SUBUNIT"/>
    <property type="match status" value="1"/>
</dbReference>
<dbReference type="Gene3D" id="3.90.220.20">
    <property type="entry name" value="DNA methylase specificity domains"/>
    <property type="match status" value="2"/>
</dbReference>
<dbReference type="InterPro" id="IPR000055">
    <property type="entry name" value="Restrct_endonuc_typeI_TRD"/>
</dbReference>
<gene>
    <name evidence="6" type="ORF">ENS31_09150</name>
</gene>
<dbReference type="GO" id="GO:0004519">
    <property type="term" value="F:endonuclease activity"/>
    <property type="evidence" value="ECO:0007669"/>
    <property type="project" value="UniProtKB-KW"/>
</dbReference>
<sequence>MNYNKYPNYKPSGIEWIGDIPEHWEVKRLKYVVRYQKGKNPNEMNVDGKGKVYLTMEYLRSVAKQIFYVEDYEKYINVTDDDILLLWDGSNAGEFVKGKEGILSSTMAKLVVVNFNESYVWYFFKSFERLLKLFTIGMGVPHVSSEDFENQLIIIPPLAEQTAIANFLDDKTAKIDSLIEKKKKLIELYKEERTAVINQAVTRGINPNVKLKPSGIDWLGNIPEHWEVKKLKYVAKIYGRIGYRGYTIGDMVNEGEGAITLSPSNMVNGYMDYNNCAYISLEKYEESPEIKIFNGDIVFVKTGSTFGKTALVTNLEEKVTINPQLIVFKEIKIDNKFLLYLFISELVQYQVNISVIGGTIPTISQEKINNYLLIIPPIYEQQQIIEYIEAEMKRIDEKIKRTEKEIELLQEYRTALISEVVTGKIDVRNAV</sequence>
<feature type="coiled-coil region" evidence="4">
    <location>
        <begin position="385"/>
        <end position="419"/>
    </location>
</feature>
<feature type="domain" description="Type I restriction modification DNA specificity" evidence="5">
    <location>
        <begin position="21"/>
        <end position="187"/>
    </location>
</feature>
<reference evidence="6" key="1">
    <citation type="journal article" date="2020" name="mSystems">
        <title>Genome- and Community-Level Interaction Insights into Carbon Utilization and Element Cycling Functions of Hydrothermarchaeota in Hydrothermal Sediment.</title>
        <authorList>
            <person name="Zhou Z."/>
            <person name="Liu Y."/>
            <person name="Xu W."/>
            <person name="Pan J."/>
            <person name="Luo Z.H."/>
            <person name="Li M."/>
        </authorList>
    </citation>
    <scope>NUCLEOTIDE SEQUENCE [LARGE SCALE GENOMIC DNA]</scope>
    <source>
        <strain evidence="6">SpSt-479</strain>
    </source>
</reference>
<keyword evidence="6" id="KW-0255">Endonuclease</keyword>
<comment type="similarity">
    <text evidence="1">Belongs to the type-I restriction system S methylase family.</text>
</comment>
<dbReference type="SUPFAM" id="SSF116734">
    <property type="entry name" value="DNA methylase specificity domain"/>
    <property type="match status" value="2"/>
</dbReference>
<feature type="coiled-coil region" evidence="4">
    <location>
        <begin position="168"/>
        <end position="195"/>
    </location>
</feature>
<dbReference type="GO" id="GO:0003677">
    <property type="term" value="F:DNA binding"/>
    <property type="evidence" value="ECO:0007669"/>
    <property type="project" value="UniProtKB-KW"/>
</dbReference>
<name>A0A7V2ZKN1_9BACT</name>
<evidence type="ECO:0000256" key="1">
    <source>
        <dbReference type="ARBA" id="ARBA00010923"/>
    </source>
</evidence>
<keyword evidence="6" id="KW-0378">Hydrolase</keyword>
<dbReference type="Gene3D" id="1.10.287.1120">
    <property type="entry name" value="Bipartite methylase S protein"/>
    <property type="match status" value="1"/>
</dbReference>
<accession>A0A7V2ZKN1</accession>
<dbReference type="EMBL" id="DSUJ01000008">
    <property type="protein sequence ID" value="HFI91675.1"/>
    <property type="molecule type" value="Genomic_DNA"/>
</dbReference>
<evidence type="ECO:0000256" key="3">
    <source>
        <dbReference type="ARBA" id="ARBA00023125"/>
    </source>
</evidence>
<dbReference type="CDD" id="cd17263">
    <property type="entry name" value="RMtype1_S_AbaB8300I-TRD1-CR1_like"/>
    <property type="match status" value="1"/>
</dbReference>
<evidence type="ECO:0000256" key="4">
    <source>
        <dbReference type="SAM" id="Coils"/>
    </source>
</evidence>
<dbReference type="AlphaFoldDB" id="A0A7V2ZKN1"/>
<comment type="caution">
    <text evidence="6">The sequence shown here is derived from an EMBL/GenBank/DDBJ whole genome shotgun (WGS) entry which is preliminary data.</text>
</comment>
<keyword evidence="2" id="KW-0680">Restriction system</keyword>
<keyword evidence="6" id="KW-0540">Nuclease</keyword>
<feature type="domain" description="Type I restriction modification DNA specificity" evidence="5">
    <location>
        <begin position="223"/>
        <end position="407"/>
    </location>
</feature>
<dbReference type="InterPro" id="IPR052021">
    <property type="entry name" value="Type-I_RS_S_subunit"/>
</dbReference>
<keyword evidence="4" id="KW-0175">Coiled coil</keyword>
<evidence type="ECO:0000256" key="2">
    <source>
        <dbReference type="ARBA" id="ARBA00022747"/>
    </source>
</evidence>
<protein>
    <submittedName>
        <fullName evidence="6">Restriction endonuclease subunit S</fullName>
    </submittedName>
</protein>
<dbReference type="PANTHER" id="PTHR30408">
    <property type="entry name" value="TYPE-1 RESTRICTION ENZYME ECOKI SPECIFICITY PROTEIN"/>
    <property type="match status" value="1"/>
</dbReference>
<evidence type="ECO:0000259" key="5">
    <source>
        <dbReference type="Pfam" id="PF01420"/>
    </source>
</evidence>
<proteinExistence type="inferred from homology"/>
<keyword evidence="3" id="KW-0238">DNA-binding</keyword>
<dbReference type="GO" id="GO:0009307">
    <property type="term" value="P:DNA restriction-modification system"/>
    <property type="evidence" value="ECO:0007669"/>
    <property type="project" value="UniProtKB-KW"/>
</dbReference>
<dbReference type="InterPro" id="IPR044946">
    <property type="entry name" value="Restrct_endonuc_typeI_TRD_sf"/>
</dbReference>